<keyword evidence="2" id="KW-1185">Reference proteome</keyword>
<proteinExistence type="predicted"/>
<comment type="caution">
    <text evidence="1">The sequence shown here is derived from an EMBL/GenBank/DDBJ whole genome shotgun (WGS) entry which is preliminary data.</text>
</comment>
<name>A0ACC2B543_DIPCM</name>
<organism evidence="1 2">
    <name type="scientific">Diphasiastrum complanatum</name>
    <name type="common">Issler's clubmoss</name>
    <name type="synonym">Lycopodium complanatum</name>
    <dbReference type="NCBI Taxonomy" id="34168"/>
    <lineage>
        <taxon>Eukaryota</taxon>
        <taxon>Viridiplantae</taxon>
        <taxon>Streptophyta</taxon>
        <taxon>Embryophyta</taxon>
        <taxon>Tracheophyta</taxon>
        <taxon>Lycopodiopsida</taxon>
        <taxon>Lycopodiales</taxon>
        <taxon>Lycopodiaceae</taxon>
        <taxon>Lycopodioideae</taxon>
        <taxon>Diphasiastrum</taxon>
    </lineage>
</organism>
<dbReference type="EMBL" id="CM055108">
    <property type="protein sequence ID" value="KAJ7524898.1"/>
    <property type="molecule type" value="Genomic_DNA"/>
</dbReference>
<gene>
    <name evidence="1" type="ORF">O6H91_17G026800</name>
</gene>
<dbReference type="Proteomes" id="UP001162992">
    <property type="component" value="Chromosome 17"/>
</dbReference>
<evidence type="ECO:0000313" key="2">
    <source>
        <dbReference type="Proteomes" id="UP001162992"/>
    </source>
</evidence>
<evidence type="ECO:0000313" key="1">
    <source>
        <dbReference type="EMBL" id="KAJ7524898.1"/>
    </source>
</evidence>
<accession>A0ACC2B543</accession>
<sequence length="228" mass="25816">MRFAALWASTRGWFLRYDHLQSVAIFLLYLQVLCSLIGSLGVLYNGILLANLVLALFALVAIESGSERLGRIYAVILALALLLDITWFILFTNEIRQSNRYTEFGKFWELPLRIVLWMQSISFGLHFVSSFIWLMMYRIGLRTDYPAMYQPVDFDGRIGNLFIHSSSLSALPADIDEEVLGGSIYDPAYYYSLFPDPDGLYSGSKDKTEKADADGVESALPHILPQSF</sequence>
<reference evidence="2" key="1">
    <citation type="journal article" date="2024" name="Proc. Natl. Acad. Sci. U.S.A.">
        <title>Extraordinary preservation of gene collinearity over three hundred million years revealed in homosporous lycophytes.</title>
        <authorList>
            <person name="Li C."/>
            <person name="Wickell D."/>
            <person name="Kuo L.Y."/>
            <person name="Chen X."/>
            <person name="Nie B."/>
            <person name="Liao X."/>
            <person name="Peng D."/>
            <person name="Ji J."/>
            <person name="Jenkins J."/>
            <person name="Williams M."/>
            <person name="Shu S."/>
            <person name="Plott C."/>
            <person name="Barry K."/>
            <person name="Rajasekar S."/>
            <person name="Grimwood J."/>
            <person name="Han X."/>
            <person name="Sun S."/>
            <person name="Hou Z."/>
            <person name="He W."/>
            <person name="Dai G."/>
            <person name="Sun C."/>
            <person name="Schmutz J."/>
            <person name="Leebens-Mack J.H."/>
            <person name="Li F.W."/>
            <person name="Wang L."/>
        </authorList>
    </citation>
    <scope>NUCLEOTIDE SEQUENCE [LARGE SCALE GENOMIC DNA]</scope>
    <source>
        <strain evidence="2">cv. PW_Plant_1</strain>
    </source>
</reference>
<protein>
    <submittedName>
        <fullName evidence="1">Uncharacterized protein</fullName>
    </submittedName>
</protein>